<dbReference type="RefSeq" id="WP_166693002.1">
    <property type="nucleotide sequence ID" value="NZ_WAEL01000007.1"/>
</dbReference>
<comment type="caution">
    <text evidence="2">The sequence shown here is derived from an EMBL/GenBank/DDBJ whole genome shotgun (WGS) entry which is preliminary data.</text>
</comment>
<gene>
    <name evidence="2" type="ORF">F7231_18375</name>
</gene>
<feature type="transmembrane region" description="Helical" evidence="1">
    <location>
        <begin position="71"/>
        <end position="91"/>
    </location>
</feature>
<keyword evidence="1" id="KW-1133">Transmembrane helix</keyword>
<keyword evidence="3" id="KW-1185">Reference proteome</keyword>
<protein>
    <recommendedName>
        <fullName evidence="4">DUF308 domain-containing protein</fullName>
    </recommendedName>
</protein>
<evidence type="ECO:0000313" key="2">
    <source>
        <dbReference type="EMBL" id="NID12145.1"/>
    </source>
</evidence>
<keyword evidence="1" id="KW-0472">Membrane</keyword>
<feature type="transmembrane region" description="Helical" evidence="1">
    <location>
        <begin position="12"/>
        <end position="33"/>
    </location>
</feature>
<feature type="transmembrane region" description="Helical" evidence="1">
    <location>
        <begin position="134"/>
        <end position="154"/>
    </location>
</feature>
<sequence>MATTPVSSKTLPWPVLSLRAGLLTALGAVLFFTGSHQSVVSLVVLSALLLSAGLMARRFWSSSRAINKPDYWFMIAGWVDIAFGVGVLFYLGNPTKGVDNLLGAWGVLVAITQFVATLYTFLGVKDNSESGQDMTVIILHFLNTLLGGGTAFMLVQRPFNDRSMQFAGLFPLAMGVLLLVLVRQLKADVDIDEAQQAKS</sequence>
<reference evidence="3" key="2">
    <citation type="submission" date="2023-07" db="EMBL/GenBank/DDBJ databases">
        <authorList>
            <person name="Jung D.-H."/>
        </authorList>
    </citation>
    <scope>NUCLEOTIDE SEQUENCE [LARGE SCALE GENOMIC DNA]</scope>
    <source>
        <strain evidence="3">JA-25</strain>
    </source>
</reference>
<feature type="transmembrane region" description="Helical" evidence="1">
    <location>
        <begin position="166"/>
        <end position="182"/>
    </location>
</feature>
<dbReference type="EMBL" id="WAEL01000007">
    <property type="protein sequence ID" value="NID12145.1"/>
    <property type="molecule type" value="Genomic_DNA"/>
</dbReference>
<reference evidence="3" key="1">
    <citation type="submission" date="2019-09" db="EMBL/GenBank/DDBJ databases">
        <authorList>
            <person name="Jung D.-H."/>
        </authorList>
    </citation>
    <scope>NUCLEOTIDE SEQUENCE [LARGE SCALE GENOMIC DNA]</scope>
    <source>
        <strain evidence="3">JA-25</strain>
    </source>
</reference>
<organism evidence="2 3">
    <name type="scientific">Fibrivirga algicola</name>
    <dbReference type="NCBI Taxonomy" id="2950420"/>
    <lineage>
        <taxon>Bacteria</taxon>
        <taxon>Pseudomonadati</taxon>
        <taxon>Bacteroidota</taxon>
        <taxon>Cytophagia</taxon>
        <taxon>Cytophagales</taxon>
        <taxon>Spirosomataceae</taxon>
        <taxon>Fibrivirga</taxon>
    </lineage>
</organism>
<evidence type="ECO:0000313" key="3">
    <source>
        <dbReference type="Proteomes" id="UP000606008"/>
    </source>
</evidence>
<name>A0ABX0QI90_9BACT</name>
<evidence type="ECO:0000256" key="1">
    <source>
        <dbReference type="SAM" id="Phobius"/>
    </source>
</evidence>
<evidence type="ECO:0008006" key="4">
    <source>
        <dbReference type="Google" id="ProtNLM"/>
    </source>
</evidence>
<accession>A0ABX0QI90</accession>
<dbReference type="Proteomes" id="UP000606008">
    <property type="component" value="Unassembled WGS sequence"/>
</dbReference>
<feature type="transmembrane region" description="Helical" evidence="1">
    <location>
        <begin position="103"/>
        <end position="122"/>
    </location>
</feature>
<proteinExistence type="predicted"/>
<keyword evidence="1" id="KW-0812">Transmembrane</keyword>
<feature type="transmembrane region" description="Helical" evidence="1">
    <location>
        <begin position="39"/>
        <end position="59"/>
    </location>
</feature>